<name>A0A8J7IQA5_9BACT</name>
<keyword evidence="1" id="KW-0472">Membrane</keyword>
<dbReference type="Pfam" id="PF12732">
    <property type="entry name" value="YtxH"/>
    <property type="match status" value="1"/>
</dbReference>
<gene>
    <name evidence="2" type="ORF">JFN93_14895</name>
</gene>
<evidence type="ECO:0000256" key="1">
    <source>
        <dbReference type="SAM" id="Phobius"/>
    </source>
</evidence>
<sequence length="74" mass="7949">MVDTLLLVGGGVVGAGLALLFAPQSGKKSRVRIAKFSKTMSRRGERTLKGIADNVTNFADTMGTMGDRVMRRVH</sequence>
<keyword evidence="3" id="KW-1185">Reference proteome</keyword>
<evidence type="ECO:0000313" key="2">
    <source>
        <dbReference type="EMBL" id="MBJ6726003.1"/>
    </source>
</evidence>
<organism evidence="2 3">
    <name type="scientific">Geomesophilobacter sediminis</name>
    <dbReference type="NCBI Taxonomy" id="2798584"/>
    <lineage>
        <taxon>Bacteria</taxon>
        <taxon>Pseudomonadati</taxon>
        <taxon>Thermodesulfobacteriota</taxon>
        <taxon>Desulfuromonadia</taxon>
        <taxon>Geobacterales</taxon>
        <taxon>Geobacteraceae</taxon>
        <taxon>Geomesophilobacter</taxon>
    </lineage>
</organism>
<evidence type="ECO:0000313" key="3">
    <source>
        <dbReference type="Proteomes" id="UP000636888"/>
    </source>
</evidence>
<protein>
    <submittedName>
        <fullName evidence="2">YtxH domain-containing protein</fullName>
    </submittedName>
</protein>
<dbReference type="InterPro" id="IPR024623">
    <property type="entry name" value="YtxH"/>
</dbReference>
<dbReference type="AlphaFoldDB" id="A0A8J7IQA5"/>
<proteinExistence type="predicted"/>
<keyword evidence="1" id="KW-1133">Transmembrane helix</keyword>
<reference evidence="2" key="1">
    <citation type="submission" date="2020-12" db="EMBL/GenBank/DDBJ databases">
        <title>Geomonas sp. Red875, isolated from river sediment.</title>
        <authorList>
            <person name="Xu Z."/>
            <person name="Zhang Z."/>
            <person name="Masuda Y."/>
            <person name="Itoh H."/>
            <person name="Senoo K."/>
        </authorList>
    </citation>
    <scope>NUCLEOTIDE SEQUENCE</scope>
    <source>
        <strain evidence="2">Red875</strain>
    </source>
</reference>
<feature type="transmembrane region" description="Helical" evidence="1">
    <location>
        <begin position="6"/>
        <end position="22"/>
    </location>
</feature>
<comment type="caution">
    <text evidence="2">The sequence shown here is derived from an EMBL/GenBank/DDBJ whole genome shotgun (WGS) entry which is preliminary data.</text>
</comment>
<dbReference type="Proteomes" id="UP000636888">
    <property type="component" value="Unassembled WGS sequence"/>
</dbReference>
<dbReference type="EMBL" id="JAEMHM010000011">
    <property type="protein sequence ID" value="MBJ6726003.1"/>
    <property type="molecule type" value="Genomic_DNA"/>
</dbReference>
<keyword evidence="1" id="KW-0812">Transmembrane</keyword>
<accession>A0A8J7IQA5</accession>